<sequence>MKALLFVCTSKDYWDPFLGFLQVLIDFRQGIAKVCSRRRFVCEQPQPPHLSHVGYDDPTTRIPTH</sequence>
<protein>
    <submittedName>
        <fullName evidence="1">Uncharacterized protein</fullName>
    </submittedName>
</protein>
<dbReference type="KEGG" id="vg:40078961"/>
<organism evidence="1 2">
    <name type="scientific">Arthrobacter phage Circum</name>
    <dbReference type="NCBI Taxonomy" id="1772295"/>
    <lineage>
        <taxon>Viruses</taxon>
        <taxon>Duplodnaviria</taxon>
        <taxon>Heunggongvirae</taxon>
        <taxon>Uroviricota</taxon>
        <taxon>Caudoviricetes</taxon>
        <taxon>Mudcatvirus</taxon>
        <taxon>Mudcatvirus circum</taxon>
    </lineage>
</organism>
<proteinExistence type="predicted"/>
<reference evidence="1 2" key="1">
    <citation type="submission" date="2015-11" db="EMBL/GenBank/DDBJ databases">
        <authorList>
            <person name="Aziz R.M."/>
            <person name="Carl E.L."/>
            <person name="Farooq M.A."/>
            <person name="Gal B."/>
            <person name="Garcia Martinez K."/>
            <person name="Mathew K.J."/>
            <person name="Obando D.J."/>
            <person name="Robinson K.M."/>
            <person name="Robinson M.D."/>
            <person name="Sanders L.M."/>
            <person name="Silva M.P."/>
            <person name="Tasnim L."/>
            <person name="Vo M."/>
            <person name="Vo Q.D."/>
            <person name="Simon S.E."/>
            <person name="Hughes L.E."/>
            <person name="Benjamin R.C."/>
            <person name="Bradley K.W."/>
            <person name="Asai D.J."/>
            <person name="Bowman C.A."/>
            <person name="Russell D.A."/>
            <person name="Pope W.H."/>
            <person name="Jacobs-Sera D."/>
            <person name="Hendrix R.W."/>
            <person name="Hatfull G.F."/>
        </authorList>
    </citation>
    <scope>NUCLEOTIDE SEQUENCE [LARGE SCALE GENOMIC DNA]</scope>
</reference>
<evidence type="ECO:0000313" key="2">
    <source>
        <dbReference type="Proteomes" id="UP000222527"/>
    </source>
</evidence>
<dbReference type="Proteomes" id="UP000222527">
    <property type="component" value="Segment"/>
</dbReference>
<keyword evidence="2" id="KW-1185">Reference proteome</keyword>
<dbReference type="RefSeq" id="YP_009603091.1">
    <property type="nucleotide sequence ID" value="NC_041948.1"/>
</dbReference>
<dbReference type="EMBL" id="KU160642">
    <property type="protein sequence ID" value="ALY08781.1"/>
    <property type="molecule type" value="Genomic_DNA"/>
</dbReference>
<gene>
    <name evidence="1" type="primary">2</name>
    <name evidence="1" type="ORF">CIRCUM_2</name>
</gene>
<evidence type="ECO:0000313" key="1">
    <source>
        <dbReference type="EMBL" id="ALY08781.1"/>
    </source>
</evidence>
<name>A0A0U4B247_9CAUD</name>
<dbReference type="OrthoDB" id="34891at10239"/>
<accession>A0A0U4B247</accession>
<dbReference type="GeneID" id="40078961"/>